<dbReference type="AlphaFoldDB" id="A0A931BGA0"/>
<evidence type="ECO:0000256" key="1">
    <source>
        <dbReference type="SAM" id="MobiDB-lite"/>
    </source>
</evidence>
<evidence type="ECO:0000313" key="2">
    <source>
        <dbReference type="EMBL" id="MBF9141878.1"/>
    </source>
</evidence>
<gene>
    <name evidence="2" type="ORF">I2I01_09555</name>
</gene>
<evidence type="ECO:0000313" key="3">
    <source>
        <dbReference type="Proteomes" id="UP000645610"/>
    </source>
</evidence>
<name>A0A931BGA0_9BACT</name>
<sequence length="84" mass="9520">MLRLITCQNATRLLDQRPDRALPWGPRASLWVHLRYCPYCQRYAKQTVLLAEWAKAAATTREHSGPTLSAAAKQRMRERLAAGG</sequence>
<feature type="compositionally biased region" description="Basic and acidic residues" evidence="1">
    <location>
        <begin position="75"/>
        <end position="84"/>
    </location>
</feature>
<feature type="region of interest" description="Disordered" evidence="1">
    <location>
        <begin position="59"/>
        <end position="84"/>
    </location>
</feature>
<protein>
    <recommendedName>
        <fullName evidence="4">Zf-HC2 domain-containing protein</fullName>
    </recommendedName>
</protein>
<dbReference type="Proteomes" id="UP000645610">
    <property type="component" value="Unassembled WGS sequence"/>
</dbReference>
<keyword evidence="3" id="KW-1185">Reference proteome</keyword>
<accession>A0A931BGA0</accession>
<proteinExistence type="predicted"/>
<evidence type="ECO:0008006" key="4">
    <source>
        <dbReference type="Google" id="ProtNLM"/>
    </source>
</evidence>
<reference evidence="2 3" key="1">
    <citation type="submission" date="2020-11" db="EMBL/GenBank/DDBJ databases">
        <authorList>
            <person name="Kim M.K."/>
        </authorList>
    </citation>
    <scope>NUCLEOTIDE SEQUENCE [LARGE SCALE GENOMIC DNA]</scope>
    <source>
        <strain evidence="2 3">BT439</strain>
    </source>
</reference>
<dbReference type="RefSeq" id="WP_196286216.1">
    <property type="nucleotide sequence ID" value="NZ_JADQDP010000002.1"/>
</dbReference>
<dbReference type="EMBL" id="JADQDP010000002">
    <property type="protein sequence ID" value="MBF9141878.1"/>
    <property type="molecule type" value="Genomic_DNA"/>
</dbReference>
<comment type="caution">
    <text evidence="2">The sequence shown here is derived from an EMBL/GenBank/DDBJ whole genome shotgun (WGS) entry which is preliminary data.</text>
</comment>
<organism evidence="2 3">
    <name type="scientific">Hymenobacter properus</name>
    <dbReference type="NCBI Taxonomy" id="2791026"/>
    <lineage>
        <taxon>Bacteria</taxon>
        <taxon>Pseudomonadati</taxon>
        <taxon>Bacteroidota</taxon>
        <taxon>Cytophagia</taxon>
        <taxon>Cytophagales</taxon>
        <taxon>Hymenobacteraceae</taxon>
        <taxon>Hymenobacter</taxon>
    </lineage>
</organism>